<keyword evidence="2" id="KW-1133">Transmembrane helix</keyword>
<dbReference type="Proteomes" id="UP000241462">
    <property type="component" value="Unassembled WGS sequence"/>
</dbReference>
<feature type="compositionally biased region" description="Basic and acidic residues" evidence="1">
    <location>
        <begin position="122"/>
        <end position="141"/>
    </location>
</feature>
<feature type="region of interest" description="Disordered" evidence="1">
    <location>
        <begin position="122"/>
        <end position="143"/>
    </location>
</feature>
<keyword evidence="2" id="KW-0812">Transmembrane</keyword>
<organism evidence="3 4">
    <name type="scientific">Coniella lustricola</name>
    <dbReference type="NCBI Taxonomy" id="2025994"/>
    <lineage>
        <taxon>Eukaryota</taxon>
        <taxon>Fungi</taxon>
        <taxon>Dikarya</taxon>
        <taxon>Ascomycota</taxon>
        <taxon>Pezizomycotina</taxon>
        <taxon>Sordariomycetes</taxon>
        <taxon>Sordariomycetidae</taxon>
        <taxon>Diaporthales</taxon>
        <taxon>Schizoparmaceae</taxon>
        <taxon>Coniella</taxon>
    </lineage>
</organism>
<reference evidence="3 4" key="1">
    <citation type="journal article" date="2018" name="Mycol. Prog.">
        <title>Coniella lustricola, a new species from submerged detritus.</title>
        <authorList>
            <person name="Raudabaugh D.B."/>
            <person name="Iturriaga T."/>
            <person name="Carver A."/>
            <person name="Mondo S."/>
            <person name="Pangilinan J."/>
            <person name="Lipzen A."/>
            <person name="He G."/>
            <person name="Amirebrahimi M."/>
            <person name="Grigoriev I.V."/>
            <person name="Miller A.N."/>
        </authorList>
    </citation>
    <scope>NUCLEOTIDE SEQUENCE [LARGE SCALE GENOMIC DNA]</scope>
    <source>
        <strain evidence="3 4">B22-T-1</strain>
    </source>
</reference>
<keyword evidence="2" id="KW-0472">Membrane</keyword>
<proteinExistence type="predicted"/>
<evidence type="ECO:0000313" key="3">
    <source>
        <dbReference type="EMBL" id="PSR90877.1"/>
    </source>
</evidence>
<sequence length="154" mass="17779">MDEDWNDRRGSLLSRRRYQSSPILDFKESCPLRISKIFTSYIKPVCHCTGSNFCVIRDFDLRPLMLPSMGPNLGVISTLVSIPSSKPFFSFLSFPFFFFFFFCIPKLYPPWPLSSKQESKKVEAKAKRSKPSDESQSRKIDPNMIQLQGFGMNV</sequence>
<protein>
    <submittedName>
        <fullName evidence="3">Uncharacterized protein</fullName>
    </submittedName>
</protein>
<dbReference type="InParanoid" id="A0A2T3ACB7"/>
<evidence type="ECO:0000256" key="2">
    <source>
        <dbReference type="SAM" id="Phobius"/>
    </source>
</evidence>
<dbReference type="EMBL" id="KZ678414">
    <property type="protein sequence ID" value="PSR90877.1"/>
    <property type="molecule type" value="Genomic_DNA"/>
</dbReference>
<feature type="transmembrane region" description="Helical" evidence="2">
    <location>
        <begin position="88"/>
        <end position="108"/>
    </location>
</feature>
<gene>
    <name evidence="3" type="ORF">BD289DRAFT_204019</name>
</gene>
<dbReference type="AlphaFoldDB" id="A0A2T3ACB7"/>
<evidence type="ECO:0000313" key="4">
    <source>
        <dbReference type="Proteomes" id="UP000241462"/>
    </source>
</evidence>
<name>A0A2T3ACB7_9PEZI</name>
<evidence type="ECO:0000256" key="1">
    <source>
        <dbReference type="SAM" id="MobiDB-lite"/>
    </source>
</evidence>
<keyword evidence="4" id="KW-1185">Reference proteome</keyword>
<accession>A0A2T3ACB7</accession>